<proteinExistence type="predicted"/>
<evidence type="ECO:0000256" key="1">
    <source>
        <dbReference type="SAM" id="Phobius"/>
    </source>
</evidence>
<keyword evidence="3" id="KW-1185">Reference proteome</keyword>
<evidence type="ECO:0000313" key="3">
    <source>
        <dbReference type="Proteomes" id="UP001364890"/>
    </source>
</evidence>
<evidence type="ECO:0008006" key="4">
    <source>
        <dbReference type="Google" id="ProtNLM"/>
    </source>
</evidence>
<gene>
    <name evidence="2" type="ORF">WAX74_11970</name>
</gene>
<name>A0ABU8F7Y5_9BACI</name>
<organism evidence="2 3">
    <name type="scientific">Psychrobacillus mangrovi</name>
    <dbReference type="NCBI Taxonomy" id="3117745"/>
    <lineage>
        <taxon>Bacteria</taxon>
        <taxon>Bacillati</taxon>
        <taxon>Bacillota</taxon>
        <taxon>Bacilli</taxon>
        <taxon>Bacillales</taxon>
        <taxon>Bacillaceae</taxon>
        <taxon>Psychrobacillus</taxon>
    </lineage>
</organism>
<sequence length="44" mass="4970">MRLNVFYVAVMISSLFFVATGCGIFAEPIKSLKVLSYLLRKQTN</sequence>
<keyword evidence="1" id="KW-0472">Membrane</keyword>
<keyword evidence="1" id="KW-1133">Transmembrane helix</keyword>
<keyword evidence="1" id="KW-0812">Transmembrane</keyword>
<protein>
    <recommendedName>
        <fullName evidence="4">Lipoprotein</fullName>
    </recommendedName>
</protein>
<dbReference type="RefSeq" id="WP_336497915.1">
    <property type="nucleotide sequence ID" value="NZ_JBAWSY010000008.1"/>
</dbReference>
<accession>A0ABU8F7Y5</accession>
<dbReference type="Proteomes" id="UP001364890">
    <property type="component" value="Unassembled WGS sequence"/>
</dbReference>
<reference evidence="2 3" key="1">
    <citation type="submission" date="2024-01" db="EMBL/GenBank/DDBJ databases">
        <title>Seven novel Bacillus-like species.</title>
        <authorList>
            <person name="Liu G."/>
        </authorList>
    </citation>
    <scope>NUCLEOTIDE SEQUENCE [LARGE SCALE GENOMIC DNA]</scope>
    <source>
        <strain evidence="2 3">FJAT-51614</strain>
    </source>
</reference>
<evidence type="ECO:0000313" key="2">
    <source>
        <dbReference type="EMBL" id="MEI4770352.1"/>
    </source>
</evidence>
<dbReference type="PROSITE" id="PS51257">
    <property type="entry name" value="PROKAR_LIPOPROTEIN"/>
    <property type="match status" value="1"/>
</dbReference>
<feature type="transmembrane region" description="Helical" evidence="1">
    <location>
        <begin position="6"/>
        <end position="26"/>
    </location>
</feature>
<dbReference type="EMBL" id="JBAWSY010000008">
    <property type="protein sequence ID" value="MEI4770352.1"/>
    <property type="molecule type" value="Genomic_DNA"/>
</dbReference>
<comment type="caution">
    <text evidence="2">The sequence shown here is derived from an EMBL/GenBank/DDBJ whole genome shotgun (WGS) entry which is preliminary data.</text>
</comment>